<protein>
    <submittedName>
        <fullName evidence="2">Uncharacterized protein</fullName>
    </submittedName>
</protein>
<dbReference type="EMBL" id="MFZM01000025">
    <property type="protein sequence ID" value="OGK23125.1"/>
    <property type="molecule type" value="Genomic_DNA"/>
</dbReference>
<gene>
    <name evidence="2" type="ORF">A3C24_01405</name>
</gene>
<evidence type="ECO:0000313" key="3">
    <source>
        <dbReference type="Proteomes" id="UP000177159"/>
    </source>
</evidence>
<comment type="caution">
    <text evidence="2">The sequence shown here is derived from an EMBL/GenBank/DDBJ whole genome shotgun (WGS) entry which is preliminary data.</text>
</comment>
<evidence type="ECO:0000256" key="1">
    <source>
        <dbReference type="SAM" id="MobiDB-lite"/>
    </source>
</evidence>
<feature type="region of interest" description="Disordered" evidence="1">
    <location>
        <begin position="1"/>
        <end position="32"/>
    </location>
</feature>
<accession>A0A1F7GWD5</accession>
<evidence type="ECO:0000313" key="2">
    <source>
        <dbReference type="EMBL" id="OGK23125.1"/>
    </source>
</evidence>
<dbReference type="AlphaFoldDB" id="A0A1F7GWD5"/>
<sequence>MIDEVEGGLPPDPHDIQPPGDIDREEGPAETIESPWSLSNECWWYISQIDDLTDEEVGQLLALLQERVDVTAIEHPFGHYTIPFFTQDPTEGLEDFEITHVPRGQDAVMEERKYAAAFMYPNKITLRDEPFTLRNRIKVYLSGRTGTVARTEEEVLAHEVRHRFFQDRVWESNLLHDMDEGFALATDTVAFLSREAFGNLHRLAGYNPYAIAARADYLEMFLLAQAAGIDEVRLVEYLVENDFFGRVDSRGDLYPPPRPRILEGAYKYMGIGDAEARERLLEEYRMRKELDYMQWHGQVIDTLGDFFRDLETRRYRAGLEDWARQISEEEGRRGV</sequence>
<organism evidence="2 3">
    <name type="scientific">Candidatus Roizmanbacteria bacterium RIFCSPHIGHO2_02_FULL_37_24</name>
    <dbReference type="NCBI Taxonomy" id="1802037"/>
    <lineage>
        <taxon>Bacteria</taxon>
        <taxon>Candidatus Roizmaniibacteriota</taxon>
    </lineage>
</organism>
<reference evidence="2 3" key="1">
    <citation type="journal article" date="2016" name="Nat. Commun.">
        <title>Thousands of microbial genomes shed light on interconnected biogeochemical processes in an aquifer system.</title>
        <authorList>
            <person name="Anantharaman K."/>
            <person name="Brown C.T."/>
            <person name="Hug L.A."/>
            <person name="Sharon I."/>
            <person name="Castelle C.J."/>
            <person name="Probst A.J."/>
            <person name="Thomas B.C."/>
            <person name="Singh A."/>
            <person name="Wilkins M.J."/>
            <person name="Karaoz U."/>
            <person name="Brodie E.L."/>
            <person name="Williams K.H."/>
            <person name="Hubbard S.S."/>
            <person name="Banfield J.F."/>
        </authorList>
    </citation>
    <scope>NUCLEOTIDE SEQUENCE [LARGE SCALE GENOMIC DNA]</scope>
</reference>
<dbReference type="Proteomes" id="UP000177159">
    <property type="component" value="Unassembled WGS sequence"/>
</dbReference>
<name>A0A1F7GWD5_9BACT</name>
<proteinExistence type="predicted"/>